<keyword evidence="5" id="KW-0812">Transmembrane</keyword>
<name>A0ABW7MMD6_9FLAO</name>
<keyword evidence="5" id="KW-0472">Membrane</keyword>
<evidence type="ECO:0000256" key="4">
    <source>
        <dbReference type="SAM" id="Coils"/>
    </source>
</evidence>
<dbReference type="InterPro" id="IPR032710">
    <property type="entry name" value="NTF2-like_dom_sf"/>
</dbReference>
<evidence type="ECO:0000313" key="7">
    <source>
        <dbReference type="EMBL" id="MFH6767988.1"/>
    </source>
</evidence>
<evidence type="ECO:0000256" key="2">
    <source>
        <dbReference type="ARBA" id="ARBA00012438"/>
    </source>
</evidence>
<dbReference type="Pfam" id="PF13474">
    <property type="entry name" value="SnoaL_3"/>
    <property type="match status" value="1"/>
</dbReference>
<dbReference type="CDD" id="cd00082">
    <property type="entry name" value="HisKA"/>
    <property type="match status" value="1"/>
</dbReference>
<accession>A0ABW7MMD6</accession>
<dbReference type="Pfam" id="PF02518">
    <property type="entry name" value="HATPase_c"/>
    <property type="match status" value="1"/>
</dbReference>
<dbReference type="InterPro" id="IPR036890">
    <property type="entry name" value="HATPase_C_sf"/>
</dbReference>
<dbReference type="SUPFAM" id="SSF47384">
    <property type="entry name" value="Homodimeric domain of signal transducing histidine kinase"/>
    <property type="match status" value="1"/>
</dbReference>
<dbReference type="GO" id="GO:0005524">
    <property type="term" value="F:ATP binding"/>
    <property type="evidence" value="ECO:0007669"/>
    <property type="project" value="UniProtKB-KW"/>
</dbReference>
<protein>
    <recommendedName>
        <fullName evidence="2">histidine kinase</fullName>
        <ecNumber evidence="2">2.7.13.3</ecNumber>
    </recommendedName>
</protein>
<dbReference type="EC" id="2.7.13.3" evidence="2"/>
<keyword evidence="8" id="KW-1185">Reference proteome</keyword>
<dbReference type="PRINTS" id="PR00344">
    <property type="entry name" value="BCTRLSENSOR"/>
</dbReference>
<evidence type="ECO:0000256" key="3">
    <source>
        <dbReference type="ARBA" id="ARBA00022553"/>
    </source>
</evidence>
<keyword evidence="7" id="KW-0547">Nucleotide-binding</keyword>
<dbReference type="RefSeq" id="WP_395437260.1">
    <property type="nucleotide sequence ID" value="NZ_JBAWKC010000001.1"/>
</dbReference>
<dbReference type="PANTHER" id="PTHR43065:SF42">
    <property type="entry name" value="TWO-COMPONENT SENSOR PPRA"/>
    <property type="match status" value="1"/>
</dbReference>
<reference evidence="7 8" key="1">
    <citation type="submission" date="2024-02" db="EMBL/GenBank/DDBJ databases">
        <title>A Gaetbulibacter species isolated from tidal flats and genomic insights of their niches.</title>
        <authorList>
            <person name="Ye Y."/>
        </authorList>
    </citation>
    <scope>NUCLEOTIDE SEQUENCE [LARGE SCALE GENOMIC DNA]</scope>
    <source>
        <strain evidence="7 8">KEM-8</strain>
    </source>
</reference>
<evidence type="ECO:0000256" key="1">
    <source>
        <dbReference type="ARBA" id="ARBA00000085"/>
    </source>
</evidence>
<feature type="transmembrane region" description="Helical" evidence="5">
    <location>
        <begin position="298"/>
        <end position="319"/>
    </location>
</feature>
<feature type="coiled-coil region" evidence="4">
    <location>
        <begin position="2041"/>
        <end position="2078"/>
    </location>
</feature>
<dbReference type="Gene3D" id="3.30.565.10">
    <property type="entry name" value="Histidine kinase-like ATPase, C-terminal domain"/>
    <property type="match status" value="1"/>
</dbReference>
<gene>
    <name evidence="7" type="ORF">V8G56_04500</name>
</gene>
<dbReference type="SMART" id="SM00387">
    <property type="entry name" value="HATPase_c"/>
    <property type="match status" value="1"/>
</dbReference>
<dbReference type="Gene3D" id="1.10.287.130">
    <property type="match status" value="1"/>
</dbReference>
<dbReference type="PANTHER" id="PTHR43065">
    <property type="entry name" value="SENSOR HISTIDINE KINASE"/>
    <property type="match status" value="1"/>
</dbReference>
<dbReference type="SUPFAM" id="SSF54427">
    <property type="entry name" value="NTF2-like"/>
    <property type="match status" value="1"/>
</dbReference>
<evidence type="ECO:0000313" key="8">
    <source>
        <dbReference type="Proteomes" id="UP001610104"/>
    </source>
</evidence>
<evidence type="ECO:0000259" key="6">
    <source>
        <dbReference type="PROSITE" id="PS50109"/>
    </source>
</evidence>
<keyword evidence="4" id="KW-0175">Coiled coil</keyword>
<sequence length="2325" mass="267598">MKLTKKTEAEVIKVYETWLNAYLNGDVKTYDFYLDDSYHFIGSTNNEEFLNRKDTTKFFEKTADQLAGKTDLKNRIKSIELFEGLVFISEFFDAYFLIGNEWTYYGRFRFSSVTRKNKEGWRFIYQHFSMPDSKAQEGESLGTEKISKENQELRDAIKRRTVELEEKNRQLEVETALEKVRAVALSMGQPEDLSNVCEILFKELKSLGFSEIRNTMVNIHNDEQGTFVNYDYSDEIGKSITPLFYDIHPVIKKQIKKIRSADDAFSETVFKGKDLESWKAFRKSRGEKEDKRIKNSTALYYYFYSIGTGSIGISGFNAINNEKLEIIKRFRNVFAFAYRRYMDVALAEAQARESEIELALERVRAKSMAMQSSDELHEVLSVLFRQFDSLGIQPINVFLSLFDRNNRTLTYRATGKSGKRIPGMQVIGIDSMDVLRALYEKWKNDSSEAVEVIYYPKEILPELFGIFAETFSAMPKKERMGVDDFPNGGYSIAGYTPFGYLGYDHERDATEEEKDILSRFCIEFTRVYQRFLDIQKAEAQAREAEIELALERVRARTMAMQRSEELLDVATVLFQQVKALGVPQWNCGFNIWNKGDTEFTYYPGSPDGIISPSPCKIPLTEHAIFKQFDVSRNRGDELLVYEKEGEIQADHYRYMLSLSGVGDLLQSMLDAGFELPSFQIDHVANFAYGNLIFITYQHFPEMHDVFKRFAKVFEQTYTRFLDLQKAEEQAKEAQIEAALERVRARSMAMHQSDELKDVIKVIFDQMAHLNINAEHAGIVVDYEPKKDWHFWVAETQDIPARITVPYLDLIWDKQFTEAKKKGKDFFTTQLDFEEKNSFYKKLLPHIQGLTKKAQDFYFNCPGLAASTVIQKDIGLYIENFSGIPYSHKENSILMRIGKVFQQTYTRFLDLQQAETQAREAQIEAALERVRSRSMAMHKSDELSETAEVLFEQFDLLGKIPDRMSIGIINEDSKKVELWVTDQGGNQLSHEFFFSLEEPTTIAKIYAAWKDGKDSVFVDLIGQNLKDWLQFVKLNAQLPIDETEIKGRRVHQVAFFSHGFLLLTSHEPMANEIMNLLVRFAKVFEQTYTRFLDLQNAEVRAREARIEAALERIRSQSMGMKSSNDFSAVTTEMFNQLRRFDGDLFATGIVFCDKHLGHVEQWHSIPGAGMLTPFIVPVDLDYIHQYRFNEWKKGTELFSVEIPEHFIEQHFSAIFNLPSAQIVLKDFESRNTPMPKAPDWEIDYGASFKNGYILVSALKPFKEVGILPRFAKVFEQTYTRFLDLQKAEEQTREAQINLAVERVRAKALAMHKSEEIMEVVAKLKEEVMALDIPDVVAATIFLSEGEDRVRMWDLSSIEKLEEGYQVPLDITFKLKEKDPYLYVKRVWENPKNYFVEIQDKKGFKRIMAWLREYNKNEVADEVEAYLEASKIKCLYHAAKKLNNGKLVLDLLDPPTAEIETILTKMGTAFDLAYKRFEDLKKAEAQAREAQIEAALERVRSRSMAMHKSEELLDVISVVSEQLQQLDFKFIHVSFANNDISQDYKFWTASKGMSKPMRFNTPYLDIAMFNNLREAQEKSVSFYTDILTKEEHIQWHEHLLKHGGSHVFSKEENEFIMSRGMARSIAINPNIILILANYASIPYSEEDNKIIERFGLVFEQSYTRFLDLQKAEAQTREVQIENALEKVRSRTMAMQHSKELPEAANNLFLQVQELGIPAWSAGYCIWNENKDTASCNMSSEGQIQKGFNLPTIGIGYNFYDPYKKGETFHVAALGGQELVEHYQFMSTLPSVGEILEELINAGLALPTFQIFHIVYFTYGYVMFITYESVPEAHDIFKRFGKVFEQTYTRFLDLQKAEAQTRQAQIEVALERVRARALAMQQPEELKEVAEVLRQEMGILGVEELETCSIYITDMQTDQAECWYALKDIRNTRKKLITDYFSLNLKDTWVGQKMFSFYTSSEKQTSIVMAGTNRKEWIHYCEANSAPFRGYYGDKIPARTYHLYKFSHGAIGAAAAGEISTESWGLLKRAASVFSLAYSRFKDLTQARIDLQKLKEEKQRAQEALSELQTTQKQLIQSEKMASLGELTAGIAHEIQNPLNFVNNFSEVSKELLDEMKEELNNGNLEDAMEIMQDIIQNLEKINHHGKRADGIVKGMLQHSRSSSGSKEPTDINALADEYFRLAYHGLRAKDKSFNATMVSDFDESIGNTDIIPQDIGRVILNLITNAFYVVDEKKKSGIENYEPTVTVRTKKGVKNIEIQVADNGYGIPEKILNKIFEPFFTTKPTGKGTGLGLSMSYDIVTKSHGGELKVLTKEGEGTEFIVVLPIK</sequence>
<feature type="domain" description="Histidine kinase" evidence="6">
    <location>
        <begin position="2087"/>
        <end position="2325"/>
    </location>
</feature>
<organism evidence="7 8">
    <name type="scientific">Gaetbulibacter aquiaggeris</name>
    <dbReference type="NCBI Taxonomy" id="1735373"/>
    <lineage>
        <taxon>Bacteria</taxon>
        <taxon>Pseudomonadati</taxon>
        <taxon>Bacteroidota</taxon>
        <taxon>Flavobacteriia</taxon>
        <taxon>Flavobacteriales</taxon>
        <taxon>Flavobacteriaceae</taxon>
        <taxon>Gaetbulibacter</taxon>
    </lineage>
</organism>
<dbReference type="InterPro" id="IPR005467">
    <property type="entry name" value="His_kinase_dom"/>
</dbReference>
<comment type="caution">
    <text evidence="7">The sequence shown here is derived from an EMBL/GenBank/DDBJ whole genome shotgun (WGS) entry which is preliminary data.</text>
</comment>
<dbReference type="EMBL" id="JBAWKC010000001">
    <property type="protein sequence ID" value="MFH6767988.1"/>
    <property type="molecule type" value="Genomic_DNA"/>
</dbReference>
<proteinExistence type="predicted"/>
<keyword evidence="3" id="KW-0597">Phosphoprotein</keyword>
<dbReference type="InterPro" id="IPR003661">
    <property type="entry name" value="HisK_dim/P_dom"/>
</dbReference>
<dbReference type="SMART" id="SM00388">
    <property type="entry name" value="HisKA"/>
    <property type="match status" value="1"/>
</dbReference>
<keyword evidence="7" id="KW-0067">ATP-binding</keyword>
<dbReference type="Gene3D" id="3.10.450.50">
    <property type="match status" value="1"/>
</dbReference>
<dbReference type="Proteomes" id="UP001610104">
    <property type="component" value="Unassembled WGS sequence"/>
</dbReference>
<dbReference type="InterPro" id="IPR003594">
    <property type="entry name" value="HATPase_dom"/>
</dbReference>
<dbReference type="SUPFAM" id="SSF55874">
    <property type="entry name" value="ATPase domain of HSP90 chaperone/DNA topoisomerase II/histidine kinase"/>
    <property type="match status" value="1"/>
</dbReference>
<dbReference type="InterPro" id="IPR037401">
    <property type="entry name" value="SnoaL-like"/>
</dbReference>
<evidence type="ECO:0000256" key="5">
    <source>
        <dbReference type="SAM" id="Phobius"/>
    </source>
</evidence>
<dbReference type="InterPro" id="IPR004358">
    <property type="entry name" value="Sig_transdc_His_kin-like_C"/>
</dbReference>
<dbReference type="PROSITE" id="PS50109">
    <property type="entry name" value="HIS_KIN"/>
    <property type="match status" value="1"/>
</dbReference>
<keyword evidence="5" id="KW-1133">Transmembrane helix</keyword>
<comment type="catalytic activity">
    <reaction evidence="1">
        <text>ATP + protein L-histidine = ADP + protein N-phospho-L-histidine.</text>
        <dbReference type="EC" id="2.7.13.3"/>
    </reaction>
</comment>
<dbReference type="InterPro" id="IPR036097">
    <property type="entry name" value="HisK_dim/P_sf"/>
</dbReference>